<feature type="region of interest" description="Disordered" evidence="2">
    <location>
        <begin position="96"/>
        <end position="116"/>
    </location>
</feature>
<dbReference type="InterPro" id="IPR036875">
    <property type="entry name" value="Znf_CCHC_sf"/>
</dbReference>
<evidence type="ECO:0000256" key="3">
    <source>
        <dbReference type="SAM" id="SignalP"/>
    </source>
</evidence>
<accession>A0A5C7I3P4</accession>
<feature type="region of interest" description="Disordered" evidence="2">
    <location>
        <begin position="393"/>
        <end position="423"/>
    </location>
</feature>
<dbReference type="EMBL" id="VAHF01000004">
    <property type="protein sequence ID" value="TXG64153.1"/>
    <property type="molecule type" value="Genomic_DNA"/>
</dbReference>
<dbReference type="AlphaFoldDB" id="A0A5C7I3P4"/>
<dbReference type="OrthoDB" id="1645289at2759"/>
<keyword evidence="1" id="KW-0863">Zinc-finger</keyword>
<dbReference type="GO" id="GO:0008270">
    <property type="term" value="F:zinc ion binding"/>
    <property type="evidence" value="ECO:0007669"/>
    <property type="project" value="UniProtKB-KW"/>
</dbReference>
<evidence type="ECO:0000256" key="1">
    <source>
        <dbReference type="PROSITE-ProRule" id="PRU00047"/>
    </source>
</evidence>
<evidence type="ECO:0000259" key="4">
    <source>
        <dbReference type="PROSITE" id="PS50158"/>
    </source>
</evidence>
<keyword evidence="1" id="KW-0479">Metal-binding</keyword>
<dbReference type="PROSITE" id="PS50158">
    <property type="entry name" value="ZF_CCHC"/>
    <property type="match status" value="1"/>
</dbReference>
<reference evidence="6" key="1">
    <citation type="journal article" date="2019" name="Gigascience">
        <title>De novo genome assembly of the endangered Acer yangbiense, a plant species with extremely small populations endemic to Yunnan Province, China.</title>
        <authorList>
            <person name="Yang J."/>
            <person name="Wariss H.M."/>
            <person name="Tao L."/>
            <person name="Zhang R."/>
            <person name="Yun Q."/>
            <person name="Hollingsworth P."/>
            <person name="Dao Z."/>
            <person name="Luo G."/>
            <person name="Guo H."/>
            <person name="Ma Y."/>
            <person name="Sun W."/>
        </authorList>
    </citation>
    <scope>NUCLEOTIDE SEQUENCE [LARGE SCALE GENOMIC DNA]</scope>
    <source>
        <strain evidence="6">cv. Malutang</strain>
    </source>
</reference>
<dbReference type="Proteomes" id="UP000323000">
    <property type="component" value="Chromosome 4"/>
</dbReference>
<organism evidence="5 6">
    <name type="scientific">Acer yangbiense</name>
    <dbReference type="NCBI Taxonomy" id="1000413"/>
    <lineage>
        <taxon>Eukaryota</taxon>
        <taxon>Viridiplantae</taxon>
        <taxon>Streptophyta</taxon>
        <taxon>Embryophyta</taxon>
        <taxon>Tracheophyta</taxon>
        <taxon>Spermatophyta</taxon>
        <taxon>Magnoliopsida</taxon>
        <taxon>eudicotyledons</taxon>
        <taxon>Gunneridae</taxon>
        <taxon>Pentapetalae</taxon>
        <taxon>rosids</taxon>
        <taxon>malvids</taxon>
        <taxon>Sapindales</taxon>
        <taxon>Sapindaceae</taxon>
        <taxon>Hippocastanoideae</taxon>
        <taxon>Acereae</taxon>
        <taxon>Acer</taxon>
    </lineage>
</organism>
<dbReference type="SUPFAM" id="SSF57756">
    <property type="entry name" value="Retrovirus zinc finger-like domains"/>
    <property type="match status" value="1"/>
</dbReference>
<gene>
    <name evidence="5" type="ORF">EZV62_011147</name>
</gene>
<dbReference type="InterPro" id="IPR054722">
    <property type="entry name" value="PolX-like_BBD"/>
</dbReference>
<dbReference type="PANTHER" id="PTHR47592">
    <property type="entry name" value="PBF68 PROTEIN"/>
    <property type="match status" value="1"/>
</dbReference>
<feature type="chain" id="PRO_5022714580" description="CCHC-type domain-containing protein" evidence="3">
    <location>
        <begin position="22"/>
        <end position="806"/>
    </location>
</feature>
<feature type="compositionally biased region" description="Basic residues" evidence="2">
    <location>
        <begin position="402"/>
        <end position="415"/>
    </location>
</feature>
<evidence type="ECO:0000256" key="2">
    <source>
        <dbReference type="SAM" id="MobiDB-lite"/>
    </source>
</evidence>
<protein>
    <recommendedName>
        <fullName evidence="4">CCHC-type domain-containing protein</fullName>
    </recommendedName>
</protein>
<feature type="signal peptide" evidence="3">
    <location>
        <begin position="1"/>
        <end position="21"/>
    </location>
</feature>
<dbReference type="Pfam" id="PF22936">
    <property type="entry name" value="Pol_BBD"/>
    <property type="match status" value="1"/>
</dbReference>
<dbReference type="InterPro" id="IPR057670">
    <property type="entry name" value="SH3_retrovirus"/>
</dbReference>
<dbReference type="Pfam" id="PF25597">
    <property type="entry name" value="SH3_retrovirus"/>
    <property type="match status" value="1"/>
</dbReference>
<proteinExistence type="predicted"/>
<keyword evidence="1" id="KW-0862">Zinc</keyword>
<dbReference type="InterPro" id="IPR001878">
    <property type="entry name" value="Znf_CCHC"/>
</dbReference>
<comment type="caution">
    <text evidence="5">The sequence shown here is derived from an EMBL/GenBank/DDBJ whole genome shotgun (WGS) entry which is preliminary data.</text>
</comment>
<sequence>MPKSLVKTSTLIATLFQSLLCYNPPFATVPRKFIYFSVNISVTIQQNSAEVQDPPVGIQNSPNVQDPPLMAQQTSKVQDPLVNCRPVRLRKRGWQQTTPYTDPCKPKRAKSASHKFKPDEKVDAEVLADYVAFKEEPNGRHDVDIQLIVDVPWFVQFESNNSFLEDTTNMVKWWEEMMPAGTTDKPSEEWPVLSYKWTAEQIAWARGKNVGGCRPWNEVDTDHHQRQNGHLTAVPTHNQHEVRAFYDAWKRSNKLCLGFMRMTIARNIKTSLPKSDSAKEFLKTVEERFKTADKSLAGTLMAQLTTMKYNGVHGMQNHILEMTNLAAKLKTLGMTVGESFLVQFILNSLPAQYGPFQIHYNIIKDKWNVNELTNMVVQEEARLKQQGMQTVHLTTQGSGSGHKGRKHVKGKKRVFSKNEPAHASQVQKKDFGMKCHFCKKEGHFKKDCQKRKEWFEKKGMNIYVIFESNLTEVPSNTWWIDSGATVHVSNTMHGFLTTRTILPNEQYIMMGNRAKVPVKAVGTFRLVLDSGFNLDLFHTLYVPSVSRNLISLSRLDVDGYAFSIGNKYFSLFKNLSIVGSGTLCDGLYKLKLNNHFAETLMILHPKVGSKRSLMTEMSSFLWHKRLGHISKERIQRTVSGYFIGYLEKSKGFRFYLPNNSTRIMETGNARFFEDSDISGSDLPRHVSIEETRTQLQNMVNEEVRVQVLLPLASKNIVDPNVIVHDNDQQINDEPLHNEIVTIEPTVEEPREIPLRRSQREKRPAISNDYMVYLQESDYDIGMDNDPALLLAYVSHLRFMAIKLLVS</sequence>
<dbReference type="GO" id="GO:0003676">
    <property type="term" value="F:nucleic acid binding"/>
    <property type="evidence" value="ECO:0007669"/>
    <property type="project" value="InterPro"/>
</dbReference>
<evidence type="ECO:0000313" key="6">
    <source>
        <dbReference type="Proteomes" id="UP000323000"/>
    </source>
</evidence>
<name>A0A5C7I3P4_9ROSI</name>
<keyword evidence="3" id="KW-0732">Signal</keyword>
<keyword evidence="6" id="KW-1185">Reference proteome</keyword>
<evidence type="ECO:0000313" key="5">
    <source>
        <dbReference type="EMBL" id="TXG64153.1"/>
    </source>
</evidence>
<feature type="domain" description="CCHC-type" evidence="4">
    <location>
        <begin position="434"/>
        <end position="450"/>
    </location>
</feature>
<feature type="compositionally biased region" description="Basic residues" evidence="2">
    <location>
        <begin position="106"/>
        <end position="115"/>
    </location>
</feature>
<dbReference type="Pfam" id="PF14223">
    <property type="entry name" value="Retrotran_gag_2"/>
    <property type="match status" value="1"/>
</dbReference>